<evidence type="ECO:0000256" key="1">
    <source>
        <dbReference type="SAM" id="Coils"/>
    </source>
</evidence>
<keyword evidence="1" id="KW-0175">Coiled coil</keyword>
<keyword evidence="2" id="KW-0812">Transmembrane</keyword>
<keyword evidence="2" id="KW-0472">Membrane</keyword>
<organism evidence="3 4">
    <name type="scientific">Lophiotrema nucula</name>
    <dbReference type="NCBI Taxonomy" id="690887"/>
    <lineage>
        <taxon>Eukaryota</taxon>
        <taxon>Fungi</taxon>
        <taxon>Dikarya</taxon>
        <taxon>Ascomycota</taxon>
        <taxon>Pezizomycotina</taxon>
        <taxon>Dothideomycetes</taxon>
        <taxon>Pleosporomycetidae</taxon>
        <taxon>Pleosporales</taxon>
        <taxon>Lophiotremataceae</taxon>
        <taxon>Lophiotrema</taxon>
    </lineage>
</organism>
<accession>A0A6A5YJ04</accession>
<dbReference type="AlphaFoldDB" id="A0A6A5YJ04"/>
<sequence length="147" mass="16482">MPVSNPWGRPSTATIPPPPSYTEYMAVGAFAIFLSVTSGNRALARFISPLTILGSVGALHYLYRTWDRAHERSRVRAIRRNVVKSQQGAAILRELLEHKMEESTALLAGSPSSAEKEDLVRQLKELKEAMKEVDRLEQEVKHLESQI</sequence>
<dbReference type="EMBL" id="ML977360">
    <property type="protein sequence ID" value="KAF2106714.1"/>
    <property type="molecule type" value="Genomic_DNA"/>
</dbReference>
<name>A0A6A5YJ04_9PLEO</name>
<protein>
    <submittedName>
        <fullName evidence="3">Uncharacterized protein</fullName>
    </submittedName>
</protein>
<evidence type="ECO:0000313" key="3">
    <source>
        <dbReference type="EMBL" id="KAF2106714.1"/>
    </source>
</evidence>
<feature type="transmembrane region" description="Helical" evidence="2">
    <location>
        <begin position="43"/>
        <end position="63"/>
    </location>
</feature>
<keyword evidence="2" id="KW-1133">Transmembrane helix</keyword>
<gene>
    <name evidence="3" type="ORF">BDV96DRAFT_654497</name>
</gene>
<reference evidence="3" key="1">
    <citation type="journal article" date="2020" name="Stud. Mycol.">
        <title>101 Dothideomycetes genomes: a test case for predicting lifestyles and emergence of pathogens.</title>
        <authorList>
            <person name="Haridas S."/>
            <person name="Albert R."/>
            <person name="Binder M."/>
            <person name="Bloem J."/>
            <person name="Labutti K."/>
            <person name="Salamov A."/>
            <person name="Andreopoulos B."/>
            <person name="Baker S."/>
            <person name="Barry K."/>
            <person name="Bills G."/>
            <person name="Bluhm B."/>
            <person name="Cannon C."/>
            <person name="Castanera R."/>
            <person name="Culley D."/>
            <person name="Daum C."/>
            <person name="Ezra D."/>
            <person name="Gonzalez J."/>
            <person name="Henrissat B."/>
            <person name="Kuo A."/>
            <person name="Liang C."/>
            <person name="Lipzen A."/>
            <person name="Lutzoni F."/>
            <person name="Magnuson J."/>
            <person name="Mondo S."/>
            <person name="Nolan M."/>
            <person name="Ohm R."/>
            <person name="Pangilinan J."/>
            <person name="Park H.-J."/>
            <person name="Ramirez L."/>
            <person name="Alfaro M."/>
            <person name="Sun H."/>
            <person name="Tritt A."/>
            <person name="Yoshinaga Y."/>
            <person name="Zwiers L.-H."/>
            <person name="Turgeon B."/>
            <person name="Goodwin S."/>
            <person name="Spatafora J."/>
            <person name="Crous P."/>
            <person name="Grigoriev I."/>
        </authorList>
    </citation>
    <scope>NUCLEOTIDE SEQUENCE</scope>
    <source>
        <strain evidence="3">CBS 627.86</strain>
    </source>
</reference>
<evidence type="ECO:0000313" key="4">
    <source>
        <dbReference type="Proteomes" id="UP000799770"/>
    </source>
</evidence>
<evidence type="ECO:0000256" key="2">
    <source>
        <dbReference type="SAM" id="Phobius"/>
    </source>
</evidence>
<keyword evidence="4" id="KW-1185">Reference proteome</keyword>
<feature type="coiled-coil region" evidence="1">
    <location>
        <begin position="113"/>
        <end position="146"/>
    </location>
</feature>
<dbReference type="Proteomes" id="UP000799770">
    <property type="component" value="Unassembled WGS sequence"/>
</dbReference>
<proteinExistence type="predicted"/>